<reference evidence="7 8" key="1">
    <citation type="submission" date="2016-10" db="EMBL/GenBank/DDBJ databases">
        <authorList>
            <person name="de Groot N.N."/>
        </authorList>
    </citation>
    <scope>NUCLEOTIDE SEQUENCE [LARGE SCALE GENOMIC DNA]</scope>
    <source>
        <strain evidence="7 8">DSM 16859</strain>
    </source>
</reference>
<accession>A0A1H9TC87</accession>
<keyword evidence="2 4" id="KW-0694">RNA-binding</keyword>
<dbReference type="AlphaFoldDB" id="A0A1H9TC87"/>
<sequence length="117" mass="13398">MTRIDVWLWSVRIFKTRSMATQAVKGGHVRHNDEPAKPSQQVKVGDVVTLRQPGWDRSFEVLQLLDKRVGAKVAVTAYRDLSPQRPAWLSMPVARRAPGTGRPTKKQRRETDRLRGR</sequence>
<feature type="region of interest" description="Disordered" evidence="5">
    <location>
        <begin position="88"/>
        <end position="117"/>
    </location>
</feature>
<dbReference type="Pfam" id="PF01479">
    <property type="entry name" value="S4"/>
    <property type="match status" value="1"/>
</dbReference>
<dbReference type="Gene3D" id="3.10.290.10">
    <property type="entry name" value="RNA-binding S4 domain"/>
    <property type="match status" value="1"/>
</dbReference>
<dbReference type="CDD" id="cd00165">
    <property type="entry name" value="S4"/>
    <property type="match status" value="1"/>
</dbReference>
<feature type="region of interest" description="Disordered" evidence="5">
    <location>
        <begin position="23"/>
        <end position="42"/>
    </location>
</feature>
<gene>
    <name evidence="7" type="ORF">SAMN05443377_12113</name>
</gene>
<protein>
    <submittedName>
        <fullName evidence="7">Ribosome-associated heat shock protein Hsp15</fullName>
    </submittedName>
</protein>
<dbReference type="SUPFAM" id="SSF55174">
    <property type="entry name" value="Alpha-L RNA-binding motif"/>
    <property type="match status" value="1"/>
</dbReference>
<dbReference type="PROSITE" id="PS50889">
    <property type="entry name" value="S4"/>
    <property type="match status" value="1"/>
</dbReference>
<evidence type="ECO:0000256" key="1">
    <source>
        <dbReference type="ARBA" id="ARBA00008396"/>
    </source>
</evidence>
<comment type="similarity">
    <text evidence="1">Belongs to the HSP15 family.</text>
</comment>
<dbReference type="STRING" id="64702.SAMN05443377_12113"/>
<keyword evidence="3" id="KW-0238">DNA-binding</keyword>
<evidence type="ECO:0000256" key="5">
    <source>
        <dbReference type="SAM" id="MobiDB-lite"/>
    </source>
</evidence>
<dbReference type="GO" id="GO:0003677">
    <property type="term" value="F:DNA binding"/>
    <property type="evidence" value="ECO:0007669"/>
    <property type="project" value="UniProtKB-KW"/>
</dbReference>
<dbReference type="InterPro" id="IPR036986">
    <property type="entry name" value="S4_RNA-bd_sf"/>
</dbReference>
<keyword evidence="8" id="KW-1185">Reference proteome</keyword>
<dbReference type="GO" id="GO:0043023">
    <property type="term" value="F:ribosomal large subunit binding"/>
    <property type="evidence" value="ECO:0007669"/>
    <property type="project" value="InterPro"/>
</dbReference>
<evidence type="ECO:0000259" key="6">
    <source>
        <dbReference type="SMART" id="SM00363"/>
    </source>
</evidence>
<dbReference type="PIRSF" id="PIRSF016821">
    <property type="entry name" value="HSP15"/>
    <property type="match status" value="1"/>
</dbReference>
<proteinExistence type="inferred from homology"/>
<organism evidence="7 8">
    <name type="scientific">Propionibacterium cyclohexanicum</name>
    <dbReference type="NCBI Taxonomy" id="64702"/>
    <lineage>
        <taxon>Bacteria</taxon>
        <taxon>Bacillati</taxon>
        <taxon>Actinomycetota</taxon>
        <taxon>Actinomycetes</taxon>
        <taxon>Propionibacteriales</taxon>
        <taxon>Propionibacteriaceae</taxon>
        <taxon>Propionibacterium</taxon>
    </lineage>
</organism>
<name>A0A1H9TC87_9ACTN</name>
<dbReference type="EMBL" id="FOGZ01000021">
    <property type="protein sequence ID" value="SER94832.1"/>
    <property type="molecule type" value="Genomic_DNA"/>
</dbReference>
<dbReference type="Proteomes" id="UP000198815">
    <property type="component" value="Unassembled WGS sequence"/>
</dbReference>
<evidence type="ECO:0000313" key="7">
    <source>
        <dbReference type="EMBL" id="SER94832.1"/>
    </source>
</evidence>
<feature type="domain" description="RNA-binding S4" evidence="6">
    <location>
        <begin position="2"/>
        <end position="66"/>
    </location>
</feature>
<evidence type="ECO:0000313" key="8">
    <source>
        <dbReference type="Proteomes" id="UP000198815"/>
    </source>
</evidence>
<dbReference type="SMART" id="SM00363">
    <property type="entry name" value="S4"/>
    <property type="match status" value="1"/>
</dbReference>
<evidence type="ECO:0000256" key="2">
    <source>
        <dbReference type="ARBA" id="ARBA00022884"/>
    </source>
</evidence>
<dbReference type="InterPro" id="IPR002942">
    <property type="entry name" value="S4_RNA-bd"/>
</dbReference>
<dbReference type="RefSeq" id="WP_177170172.1">
    <property type="nucleotide sequence ID" value="NZ_FOGZ01000021.1"/>
</dbReference>
<dbReference type="GO" id="GO:0003727">
    <property type="term" value="F:single-stranded RNA binding"/>
    <property type="evidence" value="ECO:0007669"/>
    <property type="project" value="InterPro"/>
</dbReference>
<dbReference type="InterPro" id="IPR025708">
    <property type="entry name" value="HSP15"/>
</dbReference>
<keyword evidence="7" id="KW-0346">Stress response</keyword>
<dbReference type="GO" id="GO:0034605">
    <property type="term" value="P:cellular response to heat"/>
    <property type="evidence" value="ECO:0007669"/>
    <property type="project" value="InterPro"/>
</dbReference>
<evidence type="ECO:0000256" key="3">
    <source>
        <dbReference type="ARBA" id="ARBA00023125"/>
    </source>
</evidence>
<evidence type="ECO:0000256" key="4">
    <source>
        <dbReference type="PROSITE-ProRule" id="PRU00182"/>
    </source>
</evidence>